<organism evidence="2 3">
    <name type="scientific">Galliscardovia ingluviei</name>
    <dbReference type="NCBI Taxonomy" id="1769422"/>
    <lineage>
        <taxon>Bacteria</taxon>
        <taxon>Bacillati</taxon>
        <taxon>Actinomycetota</taxon>
        <taxon>Actinomycetes</taxon>
        <taxon>Bifidobacteriales</taxon>
        <taxon>Bifidobacteriaceae</taxon>
        <taxon>Galliscardovia</taxon>
    </lineage>
</organism>
<dbReference type="Pfam" id="PF01208">
    <property type="entry name" value="URO-D"/>
    <property type="match status" value="1"/>
</dbReference>
<gene>
    <name evidence="2" type="ORF">GCM10007377_08710</name>
</gene>
<reference evidence="2" key="1">
    <citation type="journal article" date="2014" name="Int. J. Syst. Evol. Microbiol.">
        <title>Complete genome sequence of Corynebacterium casei LMG S-19264T (=DSM 44701T), isolated from a smear-ripened cheese.</title>
        <authorList>
            <consortium name="US DOE Joint Genome Institute (JGI-PGF)"/>
            <person name="Walter F."/>
            <person name="Albersmeier A."/>
            <person name="Kalinowski J."/>
            <person name="Ruckert C."/>
        </authorList>
    </citation>
    <scope>NUCLEOTIDE SEQUENCE</scope>
    <source>
        <strain evidence="2">CCM 8606</strain>
    </source>
</reference>
<accession>A0A8J3AGL7</accession>
<comment type="caution">
    <text evidence="2">The sequence shown here is derived from an EMBL/GenBank/DDBJ whole genome shotgun (WGS) entry which is preliminary data.</text>
</comment>
<evidence type="ECO:0000259" key="1">
    <source>
        <dbReference type="Pfam" id="PF01208"/>
    </source>
</evidence>
<dbReference type="GO" id="GO:0006779">
    <property type="term" value="P:porphyrin-containing compound biosynthetic process"/>
    <property type="evidence" value="ECO:0007669"/>
    <property type="project" value="InterPro"/>
</dbReference>
<dbReference type="InterPro" id="IPR038071">
    <property type="entry name" value="UROD/MetE-like_sf"/>
</dbReference>
<dbReference type="AlphaFoldDB" id="A0A8J3AGL7"/>
<evidence type="ECO:0000313" key="2">
    <source>
        <dbReference type="EMBL" id="GGI13993.1"/>
    </source>
</evidence>
<dbReference type="Gene3D" id="3.20.20.210">
    <property type="match status" value="1"/>
</dbReference>
<sequence length="354" mass="39132">MSTTIDRRAAFHAIARGEKAEVPYLVAAWQHLIGYEYGAEEFAQAYINFVKKWDWDWVKINPRAIYYAESWGGKYDPENYDGYVIPKKLVDGIQQPEDVAKIAVLDPTNAQEAPYFAEHIEGARLIRQGLLDRGVIQSVFSPLSILLQLADLPLYPGDDYATPTLTIADIIDNQPEVAKQALHNIAQTLAAYVSELVKPESEGGVGLDGIFYAVTGTVSENYFNRERYEEFSLPYDRIVIDAIRAANPDAVVLVHTCRADSHPEWFAELGADIVHWDQYAEGNPHVDADLGAVPVAGANYLEFNESGDPEQVAKDLQETIALAGDKQFLLAPSCTVPTPASEASLAVLSKIRAY</sequence>
<keyword evidence="3" id="KW-1185">Reference proteome</keyword>
<dbReference type="InterPro" id="IPR000257">
    <property type="entry name" value="Uroporphyrinogen_deCOase"/>
</dbReference>
<dbReference type="GO" id="GO:0004853">
    <property type="term" value="F:uroporphyrinogen decarboxylase activity"/>
    <property type="evidence" value="ECO:0007669"/>
    <property type="project" value="InterPro"/>
</dbReference>
<proteinExistence type="predicted"/>
<name>A0A8J3AGL7_9BIFI</name>
<dbReference type="Proteomes" id="UP000619536">
    <property type="component" value="Unassembled WGS sequence"/>
</dbReference>
<feature type="domain" description="Uroporphyrinogen decarboxylase (URO-D)" evidence="1">
    <location>
        <begin position="36"/>
        <end position="349"/>
    </location>
</feature>
<dbReference type="RefSeq" id="WP_188355052.1">
    <property type="nucleotide sequence ID" value="NZ_BMDH01000002.1"/>
</dbReference>
<dbReference type="EMBL" id="BMDH01000002">
    <property type="protein sequence ID" value="GGI13993.1"/>
    <property type="molecule type" value="Genomic_DNA"/>
</dbReference>
<evidence type="ECO:0000313" key="3">
    <source>
        <dbReference type="Proteomes" id="UP000619536"/>
    </source>
</evidence>
<protein>
    <recommendedName>
        <fullName evidence="1">Uroporphyrinogen decarboxylase (URO-D) domain-containing protein</fullName>
    </recommendedName>
</protein>
<dbReference type="SUPFAM" id="SSF51726">
    <property type="entry name" value="UROD/MetE-like"/>
    <property type="match status" value="1"/>
</dbReference>
<reference evidence="2" key="2">
    <citation type="submission" date="2020-09" db="EMBL/GenBank/DDBJ databases">
        <authorList>
            <person name="Sun Q."/>
            <person name="Sedlacek I."/>
        </authorList>
    </citation>
    <scope>NUCLEOTIDE SEQUENCE</scope>
    <source>
        <strain evidence="2">CCM 8606</strain>
    </source>
</reference>